<evidence type="ECO:0000313" key="2">
    <source>
        <dbReference type="EMBL" id="GFE10214.1"/>
    </source>
</evidence>
<dbReference type="RefSeq" id="WP_159481115.1">
    <property type="nucleotide sequence ID" value="NZ_BAAATH010000038.1"/>
</dbReference>
<dbReference type="Proteomes" id="UP000435837">
    <property type="component" value="Unassembled WGS sequence"/>
</dbReference>
<sequence>MGAGQAASSALDRINYTLDWSNPLAATLDEIIKGVLKQCGADDWFDWVTGDSALLEETAREWRSAARDLRGVVEDLVAERKAVQHAWQGDAAEGFTTTMTDFEQALLGEADDMDTVAELLEMAAAACAMAEQAMTELLVEIVEALMVTAATTAILSLLTAGAAAAIGPMAGAANVAYRAAKATRIAARLADKLADIAKRTQALAKLSRLRRYLRGLDRAKIKEWKGARRRIAGDLLHGNRPSGTDVAQFLAWKQGKKIAKGVLGVDPGGALTGAMIENGPALAEETVEYETRPEPKSFDARMDESPAQAERSVREAFG</sequence>
<keyword evidence="5" id="KW-1185">Reference proteome</keyword>
<name>A0A640SH72_9ACTN</name>
<dbReference type="SUPFAM" id="SSF140453">
    <property type="entry name" value="EsxAB dimer-like"/>
    <property type="match status" value="1"/>
</dbReference>
<proteinExistence type="predicted"/>
<protein>
    <submittedName>
        <fullName evidence="3">WXG100 family type VII secretion target</fullName>
    </submittedName>
</protein>
<dbReference type="EMBL" id="CP108473">
    <property type="protein sequence ID" value="WUS25105.1"/>
    <property type="molecule type" value="Genomic_DNA"/>
</dbReference>
<reference evidence="3" key="2">
    <citation type="submission" date="2022-10" db="EMBL/GenBank/DDBJ databases">
        <title>The complete genomes of actinobacterial strains from the NBC collection.</title>
        <authorList>
            <person name="Joergensen T.S."/>
            <person name="Alvarez Arevalo M."/>
            <person name="Sterndorff E.B."/>
            <person name="Faurdal D."/>
            <person name="Vuksanovic O."/>
            <person name="Mourched A.-S."/>
            <person name="Charusanti P."/>
            <person name="Shaw S."/>
            <person name="Blin K."/>
            <person name="Weber T."/>
        </authorList>
    </citation>
    <scope>NUCLEOTIDE SEQUENCE</scope>
    <source>
        <strain evidence="3">NBC_01256</strain>
    </source>
</reference>
<feature type="compositionally biased region" description="Basic and acidic residues" evidence="1">
    <location>
        <begin position="289"/>
        <end position="304"/>
    </location>
</feature>
<dbReference type="Proteomes" id="UP001432292">
    <property type="component" value="Chromosome"/>
</dbReference>
<evidence type="ECO:0000313" key="4">
    <source>
        <dbReference type="Proteomes" id="UP000435837"/>
    </source>
</evidence>
<dbReference type="EMBL" id="BLIN01000005">
    <property type="protein sequence ID" value="GFE10214.1"/>
    <property type="molecule type" value="Genomic_DNA"/>
</dbReference>
<evidence type="ECO:0000256" key="1">
    <source>
        <dbReference type="SAM" id="MobiDB-lite"/>
    </source>
</evidence>
<dbReference type="InterPro" id="IPR010310">
    <property type="entry name" value="T7SS_ESAT-6-like"/>
</dbReference>
<reference evidence="2 4" key="1">
    <citation type="submission" date="2019-12" db="EMBL/GenBank/DDBJ databases">
        <title>Whole genome shotgun sequence of Streptomyces caniferus NBRC 15389.</title>
        <authorList>
            <person name="Ichikawa N."/>
            <person name="Kimura A."/>
            <person name="Kitahashi Y."/>
            <person name="Komaki H."/>
            <person name="Tamura T."/>
        </authorList>
    </citation>
    <scope>NUCLEOTIDE SEQUENCE [LARGE SCALE GENOMIC DNA]</scope>
    <source>
        <strain evidence="2 4">NBRC 15389</strain>
    </source>
</reference>
<evidence type="ECO:0000313" key="5">
    <source>
        <dbReference type="Proteomes" id="UP001432292"/>
    </source>
</evidence>
<dbReference type="Pfam" id="PF06013">
    <property type="entry name" value="WXG100"/>
    <property type="match status" value="1"/>
</dbReference>
<dbReference type="Gene3D" id="1.10.287.1060">
    <property type="entry name" value="ESAT-6-like"/>
    <property type="match status" value="1"/>
</dbReference>
<dbReference type="OrthoDB" id="4325792at2"/>
<dbReference type="GeneID" id="96635962"/>
<dbReference type="InterPro" id="IPR036689">
    <property type="entry name" value="ESAT-6-like_sf"/>
</dbReference>
<accession>A0A640SH72</accession>
<dbReference type="AlphaFoldDB" id="A0A640SH72"/>
<gene>
    <name evidence="3" type="ORF">OG727_24060</name>
    <name evidence="2" type="ORF">Scani_64820</name>
</gene>
<feature type="region of interest" description="Disordered" evidence="1">
    <location>
        <begin position="289"/>
        <end position="318"/>
    </location>
</feature>
<organism evidence="2 4">
    <name type="scientific">Streptomyces caniferus</name>
    <dbReference type="NCBI Taxonomy" id="285557"/>
    <lineage>
        <taxon>Bacteria</taxon>
        <taxon>Bacillati</taxon>
        <taxon>Actinomycetota</taxon>
        <taxon>Actinomycetes</taxon>
        <taxon>Kitasatosporales</taxon>
        <taxon>Streptomycetaceae</taxon>
        <taxon>Streptomyces</taxon>
    </lineage>
</organism>
<evidence type="ECO:0000313" key="3">
    <source>
        <dbReference type="EMBL" id="WUS25105.1"/>
    </source>
</evidence>